<dbReference type="GO" id="GO:0016887">
    <property type="term" value="F:ATP hydrolysis activity"/>
    <property type="evidence" value="ECO:0007669"/>
    <property type="project" value="InterPro"/>
</dbReference>
<dbReference type="Pfam" id="PF13476">
    <property type="entry name" value="AAA_23"/>
    <property type="match status" value="1"/>
</dbReference>
<feature type="coiled-coil region" evidence="3">
    <location>
        <begin position="404"/>
        <end position="485"/>
    </location>
</feature>
<evidence type="ECO:0000256" key="2">
    <source>
        <dbReference type="ARBA" id="ARBA00049666"/>
    </source>
</evidence>
<protein>
    <recommendedName>
        <fullName evidence="4">Rad50/SbcC-type AAA domain-containing protein</fullName>
    </recommendedName>
</protein>
<dbReference type="EMBL" id="FNWL01000001">
    <property type="protein sequence ID" value="SEH11552.1"/>
    <property type="molecule type" value="Genomic_DNA"/>
</dbReference>
<evidence type="ECO:0000259" key="4">
    <source>
        <dbReference type="Pfam" id="PF13476"/>
    </source>
</evidence>
<evidence type="ECO:0000313" key="5">
    <source>
        <dbReference type="EMBL" id="SEH11552.1"/>
    </source>
</evidence>
<dbReference type="SUPFAM" id="SSF75712">
    <property type="entry name" value="Rad50 coiled-coil Zn hook"/>
    <property type="match status" value="1"/>
</dbReference>
<dbReference type="Gene3D" id="3.40.50.300">
    <property type="entry name" value="P-loop containing nucleotide triphosphate hydrolases"/>
    <property type="match status" value="2"/>
</dbReference>
<gene>
    <name evidence="5" type="ORF">SAMN04487967_0406</name>
</gene>
<dbReference type="PANTHER" id="PTHR32114">
    <property type="entry name" value="ABC TRANSPORTER ABCH.3"/>
    <property type="match status" value="1"/>
</dbReference>
<dbReference type="OrthoDB" id="308244at2157"/>
<keyword evidence="6" id="KW-1185">Reference proteome</keyword>
<dbReference type="AlphaFoldDB" id="A0A1H6FMG7"/>
<accession>A0A1H6FMG7</accession>
<feature type="domain" description="Rad50/SbcC-type AAA" evidence="4">
    <location>
        <begin position="51"/>
        <end position="333"/>
    </location>
</feature>
<feature type="coiled-coil region" evidence="3">
    <location>
        <begin position="221"/>
        <end position="319"/>
    </location>
</feature>
<evidence type="ECO:0000256" key="3">
    <source>
        <dbReference type="SAM" id="Coils"/>
    </source>
</evidence>
<dbReference type="Proteomes" id="UP000199112">
    <property type="component" value="Unassembled WGS sequence"/>
</dbReference>
<proteinExistence type="inferred from homology"/>
<dbReference type="RefSeq" id="WP_090504434.1">
    <property type="nucleotide sequence ID" value="NZ_FNWL01000001.1"/>
</dbReference>
<comment type="similarity">
    <text evidence="2">Belongs to the Sph1/Sph2 family.</text>
</comment>
<reference evidence="6" key="1">
    <citation type="submission" date="2016-10" db="EMBL/GenBank/DDBJ databases">
        <authorList>
            <person name="Varghese N."/>
            <person name="Submissions S."/>
        </authorList>
    </citation>
    <scope>NUCLEOTIDE SEQUENCE [LARGE SCALE GENOMIC DNA]</scope>
    <source>
        <strain evidence="6">CGMCC 1.8981</strain>
    </source>
</reference>
<name>A0A1H6FMG7_9EURY</name>
<keyword evidence="1 3" id="KW-0175">Coiled coil</keyword>
<dbReference type="PANTHER" id="PTHR32114:SF2">
    <property type="entry name" value="ABC TRANSPORTER ABCH.3"/>
    <property type="match status" value="1"/>
</dbReference>
<dbReference type="InterPro" id="IPR038729">
    <property type="entry name" value="Rad50/SbcC_AAA"/>
</dbReference>
<evidence type="ECO:0000256" key="1">
    <source>
        <dbReference type="ARBA" id="ARBA00023054"/>
    </source>
</evidence>
<dbReference type="InterPro" id="IPR027417">
    <property type="entry name" value="P-loop_NTPase"/>
</dbReference>
<evidence type="ECO:0000313" key="6">
    <source>
        <dbReference type="Proteomes" id="UP000199112"/>
    </source>
</evidence>
<organism evidence="5 6">
    <name type="scientific">Natronorubrum sediminis</name>
    <dbReference type="NCBI Taxonomy" id="640943"/>
    <lineage>
        <taxon>Archaea</taxon>
        <taxon>Methanobacteriati</taxon>
        <taxon>Methanobacteriota</taxon>
        <taxon>Stenosarchaea group</taxon>
        <taxon>Halobacteria</taxon>
        <taxon>Halobacteriales</taxon>
        <taxon>Natrialbaceae</taxon>
        <taxon>Natronorubrum</taxon>
    </lineage>
</organism>
<dbReference type="GO" id="GO:0006302">
    <property type="term" value="P:double-strand break repair"/>
    <property type="evidence" value="ECO:0007669"/>
    <property type="project" value="InterPro"/>
</dbReference>
<sequence>MPEDNIKSEIRKSIREEDEIDEEYEDEFIDVLDSRYTNLDFDESPVLLQHMQIRAFRAITDLDLPINNQNTIIHGKNSKGKSSFIEATRFNLIGRDDDNPLVTDPIHENYGKLETDSYWSKGDVEYKIHREMENTGGYKGHHEPNIVKNPSENEVPISQRQTQSDVNNLIGYTPLYERGFDEFDVFSLHSVITGELRSFYNCDDATDLIDVLFGITVTNVVRKIKEELEDCKLDKEEKKAKGLLRERVQRAYKLHEEIQSLQVDQEETEKEISEKTKEREDLSHLIENKGEVSVILSEKIDIKDDISDLQTRRDEKQEEFGSIKQAISKVESEAVTEEVAPALQEMKQLVAVPNHCPICTTSISPSKHEQFHEEGDCPLCGEDIPPKRYDTVSEVEEEGGVDEKERRHEELEELEGRKRQVKGEIEFLNDEIEEKKQRLQELGKIEEESKFSEYKRRKEALKNEITQLREQSRKIELRIEARREKLHEVARDVWRWKQLNKGRIQKEQRQKALEAFQDLITREQKEARRRVQNRLRQRMNSLLKVFTRGTFETATGVTFREDDSYKYTVHTTGQTESKPELLEETNAELTLHMLLFHVAVLAELQEESSTLPLKLVLIDSPYGNGQDDENAPDITDFLLEMTEVLDECQIIVAMADSNLADQKRLKQRYDLSAVVDYIEVRE</sequence>